<feature type="transmembrane region" description="Helical" evidence="1">
    <location>
        <begin position="57"/>
        <end position="79"/>
    </location>
</feature>
<name>A0ABV9MLD9_9MICC</name>
<dbReference type="RefSeq" id="WP_346058995.1">
    <property type="nucleotide sequence ID" value="NZ_BAAAVQ010000022.1"/>
</dbReference>
<dbReference type="EMBL" id="JBHSHE010000026">
    <property type="protein sequence ID" value="MFC4715809.1"/>
    <property type="molecule type" value="Genomic_DNA"/>
</dbReference>
<gene>
    <name evidence="2" type="ORF">ACFO7V_06610</name>
</gene>
<feature type="transmembrane region" description="Helical" evidence="1">
    <location>
        <begin position="12"/>
        <end position="37"/>
    </location>
</feature>
<protein>
    <submittedName>
        <fullName evidence="2">Uncharacterized protein</fullName>
    </submittedName>
</protein>
<keyword evidence="1" id="KW-1133">Transmembrane helix</keyword>
<sequence length="84" mass="8746">MIPVVESCFGAAIGVLLGRPLFIAVLAGVSLLGQTTLPSQITSAALVSFGANKQKVIVWQVISIVLWGTLFGILATLGLPVRNK</sequence>
<reference evidence="3" key="1">
    <citation type="journal article" date="2019" name="Int. J. Syst. Evol. Microbiol.">
        <title>The Global Catalogue of Microorganisms (GCM) 10K type strain sequencing project: providing services to taxonomists for standard genome sequencing and annotation.</title>
        <authorList>
            <consortium name="The Broad Institute Genomics Platform"/>
            <consortium name="The Broad Institute Genome Sequencing Center for Infectious Disease"/>
            <person name="Wu L."/>
            <person name="Ma J."/>
        </authorList>
    </citation>
    <scope>NUCLEOTIDE SEQUENCE [LARGE SCALE GENOMIC DNA]</scope>
    <source>
        <strain evidence="3">CGMCC 1.12849</strain>
    </source>
</reference>
<organism evidence="2 3">
    <name type="scientific">Glutamicibacter bergerei</name>
    <dbReference type="NCBI Taxonomy" id="256702"/>
    <lineage>
        <taxon>Bacteria</taxon>
        <taxon>Bacillati</taxon>
        <taxon>Actinomycetota</taxon>
        <taxon>Actinomycetes</taxon>
        <taxon>Micrococcales</taxon>
        <taxon>Micrococcaceae</taxon>
        <taxon>Glutamicibacter</taxon>
    </lineage>
</organism>
<evidence type="ECO:0000313" key="3">
    <source>
        <dbReference type="Proteomes" id="UP001595884"/>
    </source>
</evidence>
<keyword evidence="1" id="KW-0812">Transmembrane</keyword>
<proteinExistence type="predicted"/>
<evidence type="ECO:0000256" key="1">
    <source>
        <dbReference type="SAM" id="Phobius"/>
    </source>
</evidence>
<evidence type="ECO:0000313" key="2">
    <source>
        <dbReference type="EMBL" id="MFC4715809.1"/>
    </source>
</evidence>
<keyword evidence="1" id="KW-0472">Membrane</keyword>
<keyword evidence="3" id="KW-1185">Reference proteome</keyword>
<dbReference type="Proteomes" id="UP001595884">
    <property type="component" value="Unassembled WGS sequence"/>
</dbReference>
<comment type="caution">
    <text evidence="2">The sequence shown here is derived from an EMBL/GenBank/DDBJ whole genome shotgun (WGS) entry which is preliminary data.</text>
</comment>
<accession>A0ABV9MLD9</accession>